<dbReference type="Gene3D" id="1.10.10.10">
    <property type="entry name" value="Winged helix-like DNA-binding domain superfamily/Winged helix DNA-binding domain"/>
    <property type="match status" value="1"/>
</dbReference>
<dbReference type="Gene3D" id="1.25.40.10">
    <property type="entry name" value="Tetratricopeptide repeat domain"/>
    <property type="match status" value="1"/>
</dbReference>
<dbReference type="InterPro" id="IPR041664">
    <property type="entry name" value="AAA_16"/>
</dbReference>
<dbReference type="Proteomes" id="UP001596175">
    <property type="component" value="Unassembled WGS sequence"/>
</dbReference>
<dbReference type="PROSITE" id="PS00622">
    <property type="entry name" value="HTH_LUXR_1"/>
    <property type="match status" value="1"/>
</dbReference>
<dbReference type="CDD" id="cd06170">
    <property type="entry name" value="LuxR_C_like"/>
    <property type="match status" value="1"/>
</dbReference>
<dbReference type="Pfam" id="PF13191">
    <property type="entry name" value="AAA_16"/>
    <property type="match status" value="1"/>
</dbReference>
<dbReference type="SUPFAM" id="SSF52540">
    <property type="entry name" value="P-loop containing nucleoside triphosphate hydrolases"/>
    <property type="match status" value="1"/>
</dbReference>
<dbReference type="PANTHER" id="PTHR16305">
    <property type="entry name" value="TESTICULAR SOLUBLE ADENYLYL CYCLASE"/>
    <property type="match status" value="1"/>
</dbReference>
<sequence length="922" mass="95851">MGTEGALLGRRTELALLGDWLDGARAGAGRLVLCAGEPGIGKTRLAREVAGRALALGVTAVWGRCAEAGEAPPLWPWRQVLRGLGADVGVLRGEHASTEERFRVVEDVAATLETAGDGAGLLVVVDDVHRADAASLQVLRHAATVATGARVLLLATYRDVEPGGALPAVLPDLLGAPGAERLDLRGLGPDEVRAQLGEDTPAATARDVLDLTGGNPLFVREIARARADGAWEPGRTPRSVVDVVAARLARLDAGTRRVVLTAAVAGRDFSVAVVAAALGDPPAACVPVLDEARAHGLVEETGPGAYRFVHAVIRDGVESAAPTGERLARHRAVAEALEAGVRDGHTHALADIARHWRELAPHGEAARARAWTVRAAADAVDRLAPEEGVRLYRAALAIDPGGIEEAQRSAWCAALGRAAQAAGDVAAACEAARRAGDAARAAGRPDLLADAALVLDAVPDPAVNAVATALVEEALAGPATGPLRARLLAARSQLAFYDGEQDRVTSLSAEALALARSTGDDGALAAALRARHEACPGPAGRDERAGLATELIALARRTGSARSAMWGELWRLDTLVEAGRLREGADVLAALQVAVARIGGPVPAWHLHRATACLAQAQGRFDDAAASAHAGFERMRPVEPAPAAGAYLGLHIALARHVGVRPEAQWLLEQVFEPPPRFRTQFHIARAALFLAAGRADEAAASYRRAGAVDTWSLPVFFVVPVQASAAAICGELGLHDDLAVLLERLAPRRGGFAAGTGVFFLGPVELALGRGALDLGRLDEAVADLDAAVDAADRAGAAGFVAEAQYHRAAAYRARGGPGDHDRAVAAVGDAERLVGALGMTPWIGRVTALRERLRPARPDLSPREAEVAALIAEGLTNRQIAARLVLSERTVESHVQHVLTKLGFGSRSQVAAWVVRAGSP</sequence>
<evidence type="ECO:0000313" key="5">
    <source>
        <dbReference type="Proteomes" id="UP001596175"/>
    </source>
</evidence>
<evidence type="ECO:0000313" key="4">
    <source>
        <dbReference type="EMBL" id="MFC5139170.1"/>
    </source>
</evidence>
<dbReference type="SUPFAM" id="SSF48452">
    <property type="entry name" value="TPR-like"/>
    <property type="match status" value="1"/>
</dbReference>
<evidence type="ECO:0000256" key="2">
    <source>
        <dbReference type="ARBA" id="ARBA00022840"/>
    </source>
</evidence>
<dbReference type="RefSeq" id="WP_378021371.1">
    <property type="nucleotide sequence ID" value="NZ_JBHSKG010000006.1"/>
</dbReference>
<dbReference type="InterPro" id="IPR036388">
    <property type="entry name" value="WH-like_DNA-bd_sf"/>
</dbReference>
<reference evidence="5" key="1">
    <citation type="journal article" date="2019" name="Int. J. Syst. Evol. Microbiol.">
        <title>The Global Catalogue of Microorganisms (GCM) 10K type strain sequencing project: providing services to taxonomists for standard genome sequencing and annotation.</title>
        <authorList>
            <consortium name="The Broad Institute Genomics Platform"/>
            <consortium name="The Broad Institute Genome Sequencing Center for Infectious Disease"/>
            <person name="Wu L."/>
            <person name="Ma J."/>
        </authorList>
    </citation>
    <scope>NUCLEOTIDE SEQUENCE [LARGE SCALE GENOMIC DNA]</scope>
    <source>
        <strain evidence="5">XZYJ18</strain>
    </source>
</reference>
<gene>
    <name evidence="4" type="ORF">ACFPK1_13080</name>
</gene>
<proteinExistence type="predicted"/>
<protein>
    <submittedName>
        <fullName evidence="4">ATP-binding protein</fullName>
    </submittedName>
</protein>
<dbReference type="InterPro" id="IPR000792">
    <property type="entry name" value="Tscrpt_reg_LuxR_C"/>
</dbReference>
<evidence type="ECO:0000259" key="3">
    <source>
        <dbReference type="PROSITE" id="PS50043"/>
    </source>
</evidence>
<dbReference type="PANTHER" id="PTHR16305:SF35">
    <property type="entry name" value="TRANSCRIPTIONAL ACTIVATOR DOMAIN"/>
    <property type="match status" value="1"/>
</dbReference>
<name>A0ABV9ZFU1_9PSEU</name>
<dbReference type="InterPro" id="IPR027417">
    <property type="entry name" value="P-loop_NTPase"/>
</dbReference>
<dbReference type="Gene3D" id="3.40.50.300">
    <property type="entry name" value="P-loop containing nucleotide triphosphate hydrolases"/>
    <property type="match status" value="1"/>
</dbReference>
<dbReference type="PRINTS" id="PR00038">
    <property type="entry name" value="HTHLUXR"/>
</dbReference>
<dbReference type="InterPro" id="IPR011990">
    <property type="entry name" value="TPR-like_helical_dom_sf"/>
</dbReference>
<feature type="domain" description="HTH luxR-type" evidence="3">
    <location>
        <begin position="855"/>
        <end position="920"/>
    </location>
</feature>
<accession>A0ABV9ZFU1</accession>
<dbReference type="SMART" id="SM00421">
    <property type="entry name" value="HTH_LUXR"/>
    <property type="match status" value="1"/>
</dbReference>
<evidence type="ECO:0000256" key="1">
    <source>
        <dbReference type="ARBA" id="ARBA00022741"/>
    </source>
</evidence>
<organism evidence="4 5">
    <name type="scientific">Actinomycetospora rhizophila</name>
    <dbReference type="NCBI Taxonomy" id="1416876"/>
    <lineage>
        <taxon>Bacteria</taxon>
        <taxon>Bacillati</taxon>
        <taxon>Actinomycetota</taxon>
        <taxon>Actinomycetes</taxon>
        <taxon>Pseudonocardiales</taxon>
        <taxon>Pseudonocardiaceae</taxon>
        <taxon>Actinomycetospora</taxon>
    </lineage>
</organism>
<dbReference type="GO" id="GO:0005524">
    <property type="term" value="F:ATP binding"/>
    <property type="evidence" value="ECO:0007669"/>
    <property type="project" value="UniProtKB-KW"/>
</dbReference>
<dbReference type="Pfam" id="PF00196">
    <property type="entry name" value="GerE"/>
    <property type="match status" value="1"/>
</dbReference>
<dbReference type="InterPro" id="IPR016032">
    <property type="entry name" value="Sig_transdc_resp-reg_C-effctor"/>
</dbReference>
<keyword evidence="5" id="KW-1185">Reference proteome</keyword>
<comment type="caution">
    <text evidence="4">The sequence shown here is derived from an EMBL/GenBank/DDBJ whole genome shotgun (WGS) entry which is preliminary data.</text>
</comment>
<keyword evidence="1" id="KW-0547">Nucleotide-binding</keyword>
<dbReference type="SUPFAM" id="SSF46894">
    <property type="entry name" value="C-terminal effector domain of the bipartite response regulators"/>
    <property type="match status" value="1"/>
</dbReference>
<dbReference type="PROSITE" id="PS50043">
    <property type="entry name" value="HTH_LUXR_2"/>
    <property type="match status" value="1"/>
</dbReference>
<dbReference type="EMBL" id="JBHSKG010000006">
    <property type="protein sequence ID" value="MFC5139170.1"/>
    <property type="molecule type" value="Genomic_DNA"/>
</dbReference>
<keyword evidence="2 4" id="KW-0067">ATP-binding</keyword>